<feature type="domain" description="Putative DNA-binding" evidence="1">
    <location>
        <begin position="7"/>
        <end position="96"/>
    </location>
</feature>
<protein>
    <submittedName>
        <fullName evidence="2">DUF2063 domain-containing protein</fullName>
    </submittedName>
</protein>
<reference evidence="2 3" key="1">
    <citation type="submission" date="2019-09" db="EMBL/GenBank/DDBJ databases">
        <title>Whole genome sequence of Vibrio fortis.</title>
        <authorList>
            <person name="Das S.K."/>
        </authorList>
    </citation>
    <scope>NUCLEOTIDE SEQUENCE [LARGE SCALE GENOMIC DNA]</scope>
    <source>
        <strain evidence="2 3">AN60</strain>
    </source>
</reference>
<dbReference type="InterPro" id="IPR044922">
    <property type="entry name" value="DUF2063_N_sf"/>
</dbReference>
<evidence type="ECO:0000259" key="1">
    <source>
        <dbReference type="Pfam" id="PF09836"/>
    </source>
</evidence>
<evidence type="ECO:0000313" key="3">
    <source>
        <dbReference type="Proteomes" id="UP000326789"/>
    </source>
</evidence>
<sequence length="253" mass="28157">MMSSLAEIQQAFGDALRYRGDDSLCQVVSDHFSDIQRLQIYRNNFVIGVSDVLAATYPLAQALVGEECFAQLARHHVLSTPPQSGNITEYGEGFDEVVKQFPAVVEAAPYLANMIQYEWHKDALMRAEPKPVTTEQYPLAALSSTPEHQHGALLFHLLPDIVLLNFDYQVLTLEQAIINNQFDGLDIAQPEFAVLQKINNHTLEPHIVTSEVFQLLQAFQAQQMLADIDPTLLAHLNDVLALNIISGFSISGE</sequence>
<organism evidence="2 3">
    <name type="scientific">Vibrio fortis</name>
    <dbReference type="NCBI Taxonomy" id="212667"/>
    <lineage>
        <taxon>Bacteria</taxon>
        <taxon>Pseudomonadati</taxon>
        <taxon>Pseudomonadota</taxon>
        <taxon>Gammaproteobacteria</taxon>
        <taxon>Vibrionales</taxon>
        <taxon>Vibrionaceae</taxon>
        <taxon>Vibrio</taxon>
    </lineage>
</organism>
<dbReference type="Proteomes" id="UP000326789">
    <property type="component" value="Unassembled WGS sequence"/>
</dbReference>
<dbReference type="EMBL" id="VWSE01000007">
    <property type="protein sequence ID" value="KAB0287662.1"/>
    <property type="molecule type" value="Genomic_DNA"/>
</dbReference>
<dbReference type="RefSeq" id="WP_150870686.1">
    <property type="nucleotide sequence ID" value="NZ_VWSE01000007.1"/>
</dbReference>
<gene>
    <name evidence="2" type="ORF">F2P58_14725</name>
</gene>
<name>A0A5N3R104_9VIBR</name>
<proteinExistence type="predicted"/>
<evidence type="ECO:0000313" key="2">
    <source>
        <dbReference type="EMBL" id="KAB0287662.1"/>
    </source>
</evidence>
<dbReference type="InterPro" id="IPR018640">
    <property type="entry name" value="DUF2063"/>
</dbReference>
<dbReference type="Pfam" id="PF09836">
    <property type="entry name" value="DUF2063"/>
    <property type="match status" value="1"/>
</dbReference>
<dbReference type="AlphaFoldDB" id="A0A5N3R104"/>
<dbReference type="Gene3D" id="1.10.150.690">
    <property type="entry name" value="DUF2063"/>
    <property type="match status" value="1"/>
</dbReference>
<comment type="caution">
    <text evidence="2">The sequence shown here is derived from an EMBL/GenBank/DDBJ whole genome shotgun (WGS) entry which is preliminary data.</text>
</comment>
<accession>A0A5N3R104</accession>